<evidence type="ECO:0000256" key="1">
    <source>
        <dbReference type="SAM" id="MobiDB-lite"/>
    </source>
</evidence>
<feature type="compositionally biased region" description="Basic and acidic residues" evidence="1">
    <location>
        <begin position="49"/>
        <end position="80"/>
    </location>
</feature>
<organism evidence="2 3">
    <name type="scientific">Malassezia nana</name>
    <dbReference type="NCBI Taxonomy" id="180528"/>
    <lineage>
        <taxon>Eukaryota</taxon>
        <taxon>Fungi</taxon>
        <taxon>Dikarya</taxon>
        <taxon>Basidiomycota</taxon>
        <taxon>Ustilaginomycotina</taxon>
        <taxon>Malasseziomycetes</taxon>
        <taxon>Malasseziales</taxon>
        <taxon>Malasseziaceae</taxon>
        <taxon>Malassezia</taxon>
    </lineage>
</organism>
<sequence length="190" mass="21503">MASDRSLLRDALAQRQDAAVLSSSTEEPRRNIPAAEADEERPMPGPSLPDHEPAEDVHVKRKDPDTEEHASTDAKRMRHDDLEDEWAKFQRTVIAPANEAPVAHYEHATISAEPELNHVSSSDAPDDAEEARAEQRARLDRDAREEALARIEEEQRAQEEADERVRVLRARLARIKEARQRRTSHTSSQA</sequence>
<feature type="region of interest" description="Disordered" evidence="1">
    <location>
        <begin position="1"/>
        <end position="80"/>
    </location>
</feature>
<feature type="region of interest" description="Disordered" evidence="1">
    <location>
        <begin position="112"/>
        <end position="143"/>
    </location>
</feature>
<protein>
    <submittedName>
        <fullName evidence="2">Uncharacterized protein</fullName>
    </submittedName>
</protein>
<gene>
    <name evidence="2" type="ORF">MNAN1_002926</name>
</gene>
<keyword evidence="3" id="KW-1185">Reference proteome</keyword>
<reference evidence="2" key="1">
    <citation type="submission" date="2023-03" db="EMBL/GenBank/DDBJ databases">
        <title>Mating type loci evolution in Malassezia.</title>
        <authorList>
            <person name="Coelho M.A."/>
        </authorList>
    </citation>
    <scope>NUCLEOTIDE SEQUENCE</scope>
    <source>
        <strain evidence="2">CBS 9557</strain>
    </source>
</reference>
<dbReference type="AlphaFoldDB" id="A0AAF0ENV8"/>
<feature type="compositionally biased region" description="Basic and acidic residues" evidence="1">
    <location>
        <begin position="130"/>
        <end position="143"/>
    </location>
</feature>
<dbReference type="EMBL" id="CP119896">
    <property type="protein sequence ID" value="WFD27918.1"/>
    <property type="molecule type" value="Genomic_DNA"/>
</dbReference>
<dbReference type="Proteomes" id="UP001213623">
    <property type="component" value="Chromosome 5"/>
</dbReference>
<accession>A0AAF0ENV8</accession>
<evidence type="ECO:0000313" key="3">
    <source>
        <dbReference type="Proteomes" id="UP001213623"/>
    </source>
</evidence>
<evidence type="ECO:0000313" key="2">
    <source>
        <dbReference type="EMBL" id="WFD27918.1"/>
    </source>
</evidence>
<proteinExistence type="predicted"/>
<name>A0AAF0ENV8_9BASI</name>